<gene>
    <name evidence="1" type="primary">FRU1</name>
    <name evidence="1" type="ORF">FRACYDRAFT_196617</name>
</gene>
<proteinExistence type="predicted"/>
<dbReference type="Proteomes" id="UP000095751">
    <property type="component" value="Unassembled WGS sequence"/>
</dbReference>
<feature type="non-terminal residue" evidence="1">
    <location>
        <position position="128"/>
    </location>
</feature>
<evidence type="ECO:0000313" key="2">
    <source>
        <dbReference type="Proteomes" id="UP000095751"/>
    </source>
</evidence>
<keyword evidence="2" id="KW-1185">Reference proteome</keyword>
<dbReference type="EMBL" id="KV784380">
    <property type="protein sequence ID" value="OEU08462.1"/>
    <property type="molecule type" value="Genomic_DNA"/>
</dbReference>
<sequence>MLSPKRFGLCEGDCDIDEDCADGLFCFMKESGVATVPGCDVFDTSRTDYCILNTHKTLANSAEPPILFAYLENPPDITNLPLQLCQGDCDSDADCGNDLICYEKPSTEILVPGCSGISITRTDFCIDP</sequence>
<evidence type="ECO:0000313" key="1">
    <source>
        <dbReference type="EMBL" id="OEU08462.1"/>
    </source>
</evidence>
<accession>A0A1E7ER88</accession>
<reference evidence="1 2" key="1">
    <citation type="submission" date="2016-09" db="EMBL/GenBank/DDBJ databases">
        <title>Extensive genetic diversity and differential bi-allelic expression allows diatom success in the polar Southern Ocean.</title>
        <authorList>
            <consortium name="DOE Joint Genome Institute"/>
            <person name="Mock T."/>
            <person name="Otillar R.P."/>
            <person name="Strauss J."/>
            <person name="Dupont C."/>
            <person name="Frickenhaus S."/>
            <person name="Maumus F."/>
            <person name="Mcmullan M."/>
            <person name="Sanges R."/>
            <person name="Schmutz J."/>
            <person name="Toseland A."/>
            <person name="Valas R."/>
            <person name="Veluchamy A."/>
            <person name="Ward B.J."/>
            <person name="Allen A."/>
            <person name="Barry K."/>
            <person name="Falciatore A."/>
            <person name="Ferrante M."/>
            <person name="Fortunato A.E."/>
            <person name="Gloeckner G."/>
            <person name="Gruber A."/>
            <person name="Hipkin R."/>
            <person name="Janech M."/>
            <person name="Kroth P."/>
            <person name="Leese F."/>
            <person name="Lindquist E."/>
            <person name="Lyon B.R."/>
            <person name="Martin J."/>
            <person name="Mayer C."/>
            <person name="Parker M."/>
            <person name="Quesneville H."/>
            <person name="Raymond J."/>
            <person name="Uhlig C."/>
            <person name="Valentin K.U."/>
            <person name="Worden A.Z."/>
            <person name="Armbrust E.V."/>
            <person name="Bowler C."/>
            <person name="Green B."/>
            <person name="Moulton V."/>
            <person name="Van Oosterhout C."/>
            <person name="Grigoriev I."/>
        </authorList>
    </citation>
    <scope>NUCLEOTIDE SEQUENCE [LARGE SCALE GENOMIC DNA]</scope>
    <source>
        <strain evidence="1 2">CCMP1102</strain>
    </source>
</reference>
<protein>
    <submittedName>
        <fullName evidence="1">Frustulin domain-containing protein</fullName>
    </submittedName>
</protein>
<name>A0A1E7ER88_9STRA</name>
<dbReference type="OrthoDB" id="46933at2759"/>
<dbReference type="InParanoid" id="A0A1E7ER88"/>
<dbReference type="KEGG" id="fcy:FRACYDRAFT_196617"/>
<dbReference type="AlphaFoldDB" id="A0A1E7ER88"/>
<organism evidence="1 2">
    <name type="scientific">Fragilariopsis cylindrus CCMP1102</name>
    <dbReference type="NCBI Taxonomy" id="635003"/>
    <lineage>
        <taxon>Eukaryota</taxon>
        <taxon>Sar</taxon>
        <taxon>Stramenopiles</taxon>
        <taxon>Ochrophyta</taxon>
        <taxon>Bacillariophyta</taxon>
        <taxon>Bacillariophyceae</taxon>
        <taxon>Bacillariophycidae</taxon>
        <taxon>Bacillariales</taxon>
        <taxon>Bacillariaceae</taxon>
        <taxon>Fragilariopsis</taxon>
    </lineage>
</organism>